<comment type="similarity">
    <text evidence="2">Belongs to the SLC13A/DASS transporter (TC 2.A.47) family. NADC subfamily.</text>
</comment>
<comment type="subcellular location">
    <subcellularLocation>
        <location evidence="1">Membrane</location>
        <topology evidence="1">Multi-pass membrane protein</topology>
    </subcellularLocation>
</comment>
<dbReference type="Proteomes" id="UP001168620">
    <property type="component" value="Unassembled WGS sequence"/>
</dbReference>
<evidence type="ECO:0000256" key="1">
    <source>
        <dbReference type="ARBA" id="ARBA00004141"/>
    </source>
</evidence>
<evidence type="ECO:0000256" key="2">
    <source>
        <dbReference type="ARBA" id="ARBA00006772"/>
    </source>
</evidence>
<dbReference type="EMBL" id="JAUHJQ010000175">
    <property type="protein sequence ID" value="MDN4175978.1"/>
    <property type="molecule type" value="Genomic_DNA"/>
</dbReference>
<evidence type="ECO:0000313" key="10">
    <source>
        <dbReference type="Proteomes" id="UP001168620"/>
    </source>
</evidence>
<evidence type="ECO:0000256" key="7">
    <source>
        <dbReference type="ARBA" id="ARBA00031174"/>
    </source>
</evidence>
<evidence type="ECO:0000256" key="8">
    <source>
        <dbReference type="SAM" id="Phobius"/>
    </source>
</evidence>
<dbReference type="RefSeq" id="WP_300955364.1">
    <property type="nucleotide sequence ID" value="NZ_JAUHJQ010000175.1"/>
</dbReference>
<evidence type="ECO:0000313" key="9">
    <source>
        <dbReference type="EMBL" id="MDN4175978.1"/>
    </source>
</evidence>
<dbReference type="PANTHER" id="PTHR10283">
    <property type="entry name" value="SOLUTE CARRIER FAMILY 13 MEMBER"/>
    <property type="match status" value="1"/>
</dbReference>
<gene>
    <name evidence="9" type="ORF">QWY28_23740</name>
</gene>
<reference evidence="9" key="1">
    <citation type="submission" date="2023-06" db="EMBL/GenBank/DDBJ databases">
        <title>Draft genome sequence of Nocardioides sp. SOB77.</title>
        <authorList>
            <person name="Zhang G."/>
        </authorList>
    </citation>
    <scope>NUCLEOTIDE SEQUENCE</scope>
    <source>
        <strain evidence="9">SOB77</strain>
    </source>
</reference>
<evidence type="ECO:0000256" key="3">
    <source>
        <dbReference type="ARBA" id="ARBA00020150"/>
    </source>
</evidence>
<dbReference type="InterPro" id="IPR001898">
    <property type="entry name" value="SLC13A/DASS"/>
</dbReference>
<keyword evidence="4 8" id="KW-0812">Transmembrane</keyword>
<evidence type="ECO:0000256" key="5">
    <source>
        <dbReference type="ARBA" id="ARBA00022989"/>
    </source>
</evidence>
<keyword evidence="5 8" id="KW-1133">Transmembrane helix</keyword>
<evidence type="ECO:0000256" key="4">
    <source>
        <dbReference type="ARBA" id="ARBA00022692"/>
    </source>
</evidence>
<accession>A0ABT8FMT5</accession>
<name>A0ABT8FMT5_9ACTN</name>
<keyword evidence="10" id="KW-1185">Reference proteome</keyword>
<organism evidence="9 10">
    <name type="scientific">Nocardioides oceani</name>
    <dbReference type="NCBI Taxonomy" id="3058369"/>
    <lineage>
        <taxon>Bacteria</taxon>
        <taxon>Bacillati</taxon>
        <taxon>Actinomycetota</taxon>
        <taxon>Actinomycetes</taxon>
        <taxon>Propionibacteriales</taxon>
        <taxon>Nocardioidaceae</taxon>
        <taxon>Nocardioides</taxon>
    </lineage>
</organism>
<evidence type="ECO:0000256" key="6">
    <source>
        <dbReference type="ARBA" id="ARBA00023136"/>
    </source>
</evidence>
<keyword evidence="6 8" id="KW-0472">Membrane</keyword>
<feature type="transmembrane region" description="Helical" evidence="8">
    <location>
        <begin position="21"/>
        <end position="40"/>
    </location>
</feature>
<comment type="caution">
    <text evidence="9">The sequence shown here is derived from an EMBL/GenBank/DDBJ whole genome shotgun (WGS) entry which is preliminary data.</text>
</comment>
<feature type="transmembrane region" description="Helical" evidence="8">
    <location>
        <begin position="46"/>
        <end position="67"/>
    </location>
</feature>
<proteinExistence type="inferred from homology"/>
<dbReference type="PANTHER" id="PTHR10283:SF82">
    <property type="entry name" value="SOLUTE CARRIER FAMILY 13 MEMBER 2"/>
    <property type="match status" value="1"/>
</dbReference>
<feature type="non-terminal residue" evidence="9">
    <location>
        <position position="92"/>
    </location>
</feature>
<dbReference type="Pfam" id="PF00939">
    <property type="entry name" value="Na_sulph_symp"/>
    <property type="match status" value="1"/>
</dbReference>
<feature type="non-terminal residue" evidence="9">
    <location>
        <position position="1"/>
    </location>
</feature>
<protein>
    <recommendedName>
        <fullName evidence="3">Sodium-dependent dicarboxylate transporter SdcS</fullName>
    </recommendedName>
    <alternativeName>
        <fullName evidence="7">Na(+)/dicarboxylate symporter</fullName>
    </alternativeName>
</protein>
<sequence length="92" mass="10186">GGRELIAREHAQLGPMKPGEWVTLIVFLLAAIAWILRTIIERYIPGLSDSGIAMIAAMILFVVPVQLKKREFVMNWSTAAKLPWGILILFGG</sequence>